<evidence type="ECO:0000256" key="1">
    <source>
        <dbReference type="ARBA" id="ARBA00022723"/>
    </source>
</evidence>
<dbReference type="GO" id="GO:0046872">
    <property type="term" value="F:metal ion binding"/>
    <property type="evidence" value="ECO:0007669"/>
    <property type="project" value="UniProtKB-KW"/>
</dbReference>
<dbReference type="NCBIfam" id="TIGR03315">
    <property type="entry name" value="Se_ygfK"/>
    <property type="match status" value="1"/>
</dbReference>
<sequence>MADIMRPVPFSELLTRISGELRNHGSIFGIDSSLFYIDKGKKKIKVFSEECTSPVGPAAGPHTQLAQNIIAAYLEGARFIELKTVQIMDHLEIAKPCIDARDECYNVEWSTEFTVEKAYDEYLKAWIILHVIEGLMRGHIESSFIFNMSVGYDLKGIKEEKMQRYIDSMLDSSGEKFDDYLVEAASLLDDGIFEGTIWEGREKHVSKELEKIPRCISPSVTISTMHGCPPDEIEAICSYMLTEKHLDTFVKLNPTLLGYDEARKVLDEHGFSRVQLRRESFEHDLQFADALSMLERLVALAEKNGRGFGVKLTNTLGSANDGEVLPGDEMYMSGRGLMPLSLRVALRLTEHFNGKLPISYSGGINALNATAVFESGIHPITLATDMLKPGGYVRMAQIASRLEEADGWNRNEVSAEALKSIIEKVDAGLLENTEKGTYKAKLNSPLPLTDCFVAPCVEACPIHQDIPDYIALAGEGRWGEAIGLIYLKNALPNITGWICDHQCQNHCTRLDYEGPVEIRAIKKMACEKGFEEFRNEIWEKPEEPSDVRAAVIGAGPAGLSAAFFLARAGFDVTVFEKGEKAGGVVRNVIPEFRIPDEVIDKDVSFIEEHGVKFVFSSTPTATSLKEDGFDYIFVSVGAEKANNPGITGNGSIESAVSFLSRLKRGDDVKIGRSVAVIGGGNTAMDAARAAKRIKGVENVTVIYRRTESEMPADREEYEEAVGEGISFRFLSAPVDFTDGRLKVSIMKLGEKDASGRRRPVETGEYDYIDLDYVISAIGEKADPALLKALTGEEGKEEGVFVIGDASTGPSTVVRCIASAREAVDEAIEMVYDAMLEEDEDEEECSCGHDHHHGEECGCGHHHDDDCDCGHLHDEDDEDDEISEEEEAELRSAEDKFFQHIMEKKGRIHKSIPEDDEFFAHTEAERCAECSYLCLKCMDVCPNRANVAIDLRETGIFEDPFQILHLDAYCNECGNCATFCPHSGRPYKDKFTLFSLPEDFENSTNSGFYAENDELKVRLDGKVIDCSLSRDGEVIGDIPDEIKAIIEEVFLSYSYLLGPVEE</sequence>
<dbReference type="InterPro" id="IPR017900">
    <property type="entry name" value="4Fe4S_Fe_S_CS"/>
</dbReference>
<dbReference type="PROSITE" id="PS51379">
    <property type="entry name" value="4FE4S_FER_2"/>
    <property type="match status" value="1"/>
</dbReference>
<dbReference type="GO" id="GO:0016491">
    <property type="term" value="F:oxidoreductase activity"/>
    <property type="evidence" value="ECO:0007669"/>
    <property type="project" value="InterPro"/>
</dbReference>
<accession>A0A9D9IAU4</accession>
<dbReference type="InterPro" id="IPR009051">
    <property type="entry name" value="Helical_ferredxn"/>
</dbReference>
<proteinExistence type="predicted"/>
<evidence type="ECO:0000313" key="6">
    <source>
        <dbReference type="Proteomes" id="UP000810292"/>
    </source>
</evidence>
<reference evidence="5" key="1">
    <citation type="submission" date="2020-10" db="EMBL/GenBank/DDBJ databases">
        <authorList>
            <person name="Gilroy R."/>
        </authorList>
    </citation>
    <scope>NUCLEOTIDE SEQUENCE</scope>
    <source>
        <strain evidence="5">14700</strain>
    </source>
</reference>
<evidence type="ECO:0000313" key="5">
    <source>
        <dbReference type="EMBL" id="MBO8468343.1"/>
    </source>
</evidence>
<dbReference type="Gene3D" id="3.40.50.720">
    <property type="entry name" value="NAD(P)-binding Rossmann-like Domain"/>
    <property type="match status" value="1"/>
</dbReference>
<keyword evidence="2" id="KW-0408">Iron</keyword>
<feature type="domain" description="4Fe-4S ferredoxin-type" evidence="4">
    <location>
        <begin position="959"/>
        <end position="989"/>
    </location>
</feature>
<dbReference type="PANTHER" id="PTHR42783">
    <property type="entry name" value="GLUTAMATE SYNTHASE [NADPH] SMALL CHAIN"/>
    <property type="match status" value="1"/>
</dbReference>
<dbReference type="Pfam" id="PF07992">
    <property type="entry name" value="Pyr_redox_2"/>
    <property type="match status" value="1"/>
</dbReference>
<comment type="caution">
    <text evidence="5">The sequence shown here is derived from an EMBL/GenBank/DDBJ whole genome shotgun (WGS) entry which is preliminary data.</text>
</comment>
<dbReference type="InterPro" id="IPR028261">
    <property type="entry name" value="DPD_II"/>
</dbReference>
<reference evidence="5" key="2">
    <citation type="journal article" date="2021" name="PeerJ">
        <title>Extensive microbial diversity within the chicken gut microbiome revealed by metagenomics and culture.</title>
        <authorList>
            <person name="Gilroy R."/>
            <person name="Ravi A."/>
            <person name="Getino M."/>
            <person name="Pursley I."/>
            <person name="Horton D.L."/>
            <person name="Alikhan N.F."/>
            <person name="Baker D."/>
            <person name="Gharbi K."/>
            <person name="Hall N."/>
            <person name="Watson M."/>
            <person name="Adriaenssens E.M."/>
            <person name="Foster-Nyarko E."/>
            <person name="Jarju S."/>
            <person name="Secka A."/>
            <person name="Antonio M."/>
            <person name="Oren A."/>
            <person name="Chaudhuri R.R."/>
            <person name="La Ragione R."/>
            <person name="Hildebrand F."/>
            <person name="Pallen M.J."/>
        </authorList>
    </citation>
    <scope>NUCLEOTIDE SEQUENCE</scope>
    <source>
        <strain evidence="5">14700</strain>
    </source>
</reference>
<dbReference type="Proteomes" id="UP000810292">
    <property type="component" value="Unassembled WGS sequence"/>
</dbReference>
<dbReference type="PANTHER" id="PTHR42783:SF3">
    <property type="entry name" value="GLUTAMATE SYNTHASE [NADPH] SMALL CHAIN-RELATED"/>
    <property type="match status" value="1"/>
</dbReference>
<keyword evidence="3" id="KW-0411">Iron-sulfur</keyword>
<gene>
    <name evidence="5" type="primary">ygfK</name>
    <name evidence="5" type="ORF">IAA72_00980</name>
</gene>
<dbReference type="PRINTS" id="PR00419">
    <property type="entry name" value="ADXRDTASE"/>
</dbReference>
<name>A0A9D9IAU4_9SPIO</name>
<keyword evidence="1" id="KW-0479">Metal-binding</keyword>
<dbReference type="AlphaFoldDB" id="A0A9D9IAU4"/>
<dbReference type="Pfam" id="PF14691">
    <property type="entry name" value="Fer4_20"/>
    <property type="match status" value="1"/>
</dbReference>
<dbReference type="PROSITE" id="PS00198">
    <property type="entry name" value="4FE4S_FER_1"/>
    <property type="match status" value="1"/>
</dbReference>
<organism evidence="5 6">
    <name type="scientific">Candidatus Ornithospirochaeta stercoravium</name>
    <dbReference type="NCBI Taxonomy" id="2840897"/>
    <lineage>
        <taxon>Bacteria</taxon>
        <taxon>Pseudomonadati</taxon>
        <taxon>Spirochaetota</taxon>
        <taxon>Spirochaetia</taxon>
        <taxon>Spirochaetales</taxon>
        <taxon>Spirochaetaceae</taxon>
        <taxon>Spirochaetaceae incertae sedis</taxon>
        <taxon>Candidatus Ornithospirochaeta</taxon>
    </lineage>
</organism>
<dbReference type="Gene3D" id="1.10.1060.10">
    <property type="entry name" value="Alpha-helical ferredoxin"/>
    <property type="match status" value="1"/>
</dbReference>
<dbReference type="InterPro" id="IPR023753">
    <property type="entry name" value="FAD/NAD-binding_dom"/>
</dbReference>
<dbReference type="SUPFAM" id="SSF51971">
    <property type="entry name" value="Nucleotide-binding domain"/>
    <property type="match status" value="1"/>
</dbReference>
<dbReference type="SUPFAM" id="SSF46548">
    <property type="entry name" value="alpha-helical ferredoxin"/>
    <property type="match status" value="2"/>
</dbReference>
<evidence type="ECO:0000259" key="4">
    <source>
        <dbReference type="PROSITE" id="PS51379"/>
    </source>
</evidence>
<evidence type="ECO:0000256" key="3">
    <source>
        <dbReference type="ARBA" id="ARBA00023014"/>
    </source>
</evidence>
<dbReference type="InterPro" id="IPR036188">
    <property type="entry name" value="FAD/NAD-bd_sf"/>
</dbReference>
<dbReference type="Gene3D" id="3.50.50.60">
    <property type="entry name" value="FAD/NAD(P)-binding domain"/>
    <property type="match status" value="1"/>
</dbReference>
<dbReference type="InterPro" id="IPR017701">
    <property type="entry name" value="Se_rdtase_YgfK"/>
</dbReference>
<protein>
    <submittedName>
        <fullName evidence="5">Selenate reductase subunit YgfK</fullName>
    </submittedName>
</protein>
<dbReference type="GO" id="GO:0051536">
    <property type="term" value="F:iron-sulfur cluster binding"/>
    <property type="evidence" value="ECO:0007669"/>
    <property type="project" value="UniProtKB-KW"/>
</dbReference>
<evidence type="ECO:0000256" key="2">
    <source>
        <dbReference type="ARBA" id="ARBA00023004"/>
    </source>
</evidence>
<dbReference type="EMBL" id="JADIMF010000017">
    <property type="protein sequence ID" value="MBO8468343.1"/>
    <property type="molecule type" value="Genomic_DNA"/>
</dbReference>
<dbReference type="InterPro" id="IPR017896">
    <property type="entry name" value="4Fe4S_Fe-S-bd"/>
</dbReference>
<dbReference type="SUPFAM" id="SSF51395">
    <property type="entry name" value="FMN-linked oxidoreductases"/>
    <property type="match status" value="1"/>
</dbReference>